<sequence>MPASAVVPVDPATESILDTSVGHSFVRRYYGYVDGIRQDNLTADVVFTYTGITNLGRRWNFTAQVRNRTGGDFTSSVVGLFGFSTDDPNTAGSQYRPINSLGATGGSFTTLSLSNTTGFTTPELSSSQQICFKTGGTLGECSTTGTGGVMKGAHETQTFALNFSTPQPLVRLENFVLRFTSVNGVAQDAQGGQVILNNADVSAAGTVVPEPSSWAMMIAGFGLVGATLRRRRLAVA</sequence>
<dbReference type="NCBIfam" id="TIGR02595">
    <property type="entry name" value="PEP_CTERM"/>
    <property type="match status" value="1"/>
</dbReference>
<evidence type="ECO:0000313" key="3">
    <source>
        <dbReference type="Proteomes" id="UP000216991"/>
    </source>
</evidence>
<evidence type="ECO:0000313" key="2">
    <source>
        <dbReference type="EMBL" id="OYQ29411.1"/>
    </source>
</evidence>
<dbReference type="NCBIfam" id="NF035944">
    <property type="entry name" value="PEPxxWA-CTERM"/>
    <property type="match status" value="1"/>
</dbReference>
<dbReference type="Pfam" id="PF07589">
    <property type="entry name" value="PEP-CTERM"/>
    <property type="match status" value="1"/>
</dbReference>
<dbReference type="InterPro" id="IPR013424">
    <property type="entry name" value="Ice-binding_C"/>
</dbReference>
<proteinExistence type="predicted"/>
<organism evidence="2 3">
    <name type="scientific">Sandarakinorhabdus cyanobacteriorum</name>
    <dbReference type="NCBI Taxonomy" id="1981098"/>
    <lineage>
        <taxon>Bacteria</taxon>
        <taxon>Pseudomonadati</taxon>
        <taxon>Pseudomonadota</taxon>
        <taxon>Alphaproteobacteria</taxon>
        <taxon>Sphingomonadales</taxon>
        <taxon>Sphingosinicellaceae</taxon>
        <taxon>Sandarakinorhabdus</taxon>
    </lineage>
</organism>
<comment type="caution">
    <text evidence="2">The sequence shown here is derived from an EMBL/GenBank/DDBJ whole genome shotgun (WGS) entry which is preliminary data.</text>
</comment>
<dbReference type="RefSeq" id="WP_094473549.1">
    <property type="nucleotide sequence ID" value="NZ_NOXT01000105.1"/>
</dbReference>
<gene>
    <name evidence="2" type="ORF">CHU93_07890</name>
</gene>
<accession>A0A255YJP3</accession>
<dbReference type="AlphaFoldDB" id="A0A255YJP3"/>
<name>A0A255YJP3_9SPHN</name>
<dbReference type="NCBIfam" id="NF033947">
    <property type="entry name" value="PEP-cistern"/>
    <property type="match status" value="1"/>
</dbReference>
<feature type="domain" description="Ice-binding protein C-terminal" evidence="1">
    <location>
        <begin position="208"/>
        <end position="231"/>
    </location>
</feature>
<reference evidence="2 3" key="1">
    <citation type="submission" date="2017-07" db="EMBL/GenBank/DDBJ databases">
        <title>Sandarakinorhabdus cyanobacteriorum sp. nov., a novel bacterium isolated from cyanobacterial aggregates in a eutrophic lake.</title>
        <authorList>
            <person name="Cai H."/>
        </authorList>
    </citation>
    <scope>NUCLEOTIDE SEQUENCE [LARGE SCALE GENOMIC DNA]</scope>
    <source>
        <strain evidence="2 3">TH057</strain>
    </source>
</reference>
<evidence type="ECO:0000259" key="1">
    <source>
        <dbReference type="Pfam" id="PF07589"/>
    </source>
</evidence>
<dbReference type="EMBL" id="NOXT01000105">
    <property type="protein sequence ID" value="OYQ29411.1"/>
    <property type="molecule type" value="Genomic_DNA"/>
</dbReference>
<keyword evidence="3" id="KW-1185">Reference proteome</keyword>
<protein>
    <recommendedName>
        <fullName evidence="1">Ice-binding protein C-terminal domain-containing protein</fullName>
    </recommendedName>
</protein>
<dbReference type="Proteomes" id="UP000216991">
    <property type="component" value="Unassembled WGS sequence"/>
</dbReference>